<dbReference type="GeneID" id="30152390"/>
<accession>A0A1E3I4R1</accession>
<name>A0A1E3I4R1_9TREE</name>
<dbReference type="PANTHER" id="PTHR35192">
    <property type="entry name" value="PROTEIN, PUTATIVE-RELATED"/>
    <property type="match status" value="1"/>
</dbReference>
<dbReference type="InterPro" id="IPR038955">
    <property type="entry name" value="PriA/CPL1_fungi"/>
</dbReference>
<evidence type="ECO:0000313" key="4">
    <source>
        <dbReference type="Proteomes" id="UP000094065"/>
    </source>
</evidence>
<sequence length="310" mass="32746">MFAGNTLALLAFAGYASANGLSLAIGATVNVGASIDVSASASVDLTSSCSAKGDFITELLGLALCCSDETRTTPDANLTCPFDWGMHKTAKCCIPQQESSACDCGEGYTFNEQTKKCVKNSGSCSSSQWWHERSSSCCDNSWKTSPPNSTCPSGVSCPTDWFWHKTESKCKPLHPRAPEPDCSDWNSNTQCCGGSSPSQAASNGKRQNKRAFKAREQTALFPQTALDRTYCPNGLHACTVNGNTGGEWSYECIDPIVELEACGGCLENGGQDCTNIAHALSVGCSVGTCEVFSCKYGFKPSANATECIAV</sequence>
<proteinExistence type="predicted"/>
<gene>
    <name evidence="3" type="ORF">L202_01081</name>
</gene>
<keyword evidence="4" id="KW-1185">Reference proteome</keyword>
<comment type="caution">
    <text evidence="3">The sequence shown here is derived from an EMBL/GenBank/DDBJ whole genome shotgun (WGS) entry which is preliminary data.</text>
</comment>
<dbReference type="RefSeq" id="XP_018996811.1">
    <property type="nucleotide sequence ID" value="XM_019134384.1"/>
</dbReference>
<dbReference type="Proteomes" id="UP000094065">
    <property type="component" value="Unassembled WGS sequence"/>
</dbReference>
<reference evidence="3 4" key="1">
    <citation type="submission" date="2016-06" db="EMBL/GenBank/DDBJ databases">
        <title>Evolution of pathogenesis and genome organization in the Tremellales.</title>
        <authorList>
            <person name="Cuomo C."/>
            <person name="Litvintseva A."/>
            <person name="Heitman J."/>
            <person name="Chen Y."/>
            <person name="Sun S."/>
            <person name="Springer D."/>
            <person name="Dromer F."/>
            <person name="Young S."/>
            <person name="Zeng Q."/>
            <person name="Chapman S."/>
            <person name="Gujja S."/>
            <person name="Saif S."/>
            <person name="Birren B."/>
        </authorList>
    </citation>
    <scope>NUCLEOTIDE SEQUENCE [LARGE SCALE GENOMIC DNA]</scope>
    <source>
        <strain evidence="3 4">CBS 6039</strain>
    </source>
</reference>
<dbReference type="OrthoDB" id="439917at2759"/>
<feature type="domain" description="Protein CPL1-like" evidence="2">
    <location>
        <begin position="250"/>
        <end position="308"/>
    </location>
</feature>
<feature type="signal peptide" evidence="1">
    <location>
        <begin position="1"/>
        <end position="18"/>
    </location>
</feature>
<dbReference type="PANTHER" id="PTHR35192:SF2">
    <property type="entry name" value="APPLE DOMAIN-CONTAINING PROTEIN"/>
    <property type="match status" value="1"/>
</dbReference>
<dbReference type="EMBL" id="AWGJ01000002">
    <property type="protein sequence ID" value="ODN82811.1"/>
    <property type="molecule type" value="Genomic_DNA"/>
</dbReference>
<evidence type="ECO:0000259" key="2">
    <source>
        <dbReference type="Pfam" id="PF21671"/>
    </source>
</evidence>
<keyword evidence="1" id="KW-0732">Signal</keyword>
<feature type="chain" id="PRO_5009129599" description="Protein CPL1-like domain-containing protein" evidence="1">
    <location>
        <begin position="19"/>
        <end position="310"/>
    </location>
</feature>
<organism evidence="3 4">
    <name type="scientific">Cryptococcus amylolentus CBS 6039</name>
    <dbReference type="NCBI Taxonomy" id="1295533"/>
    <lineage>
        <taxon>Eukaryota</taxon>
        <taxon>Fungi</taxon>
        <taxon>Dikarya</taxon>
        <taxon>Basidiomycota</taxon>
        <taxon>Agaricomycotina</taxon>
        <taxon>Tremellomycetes</taxon>
        <taxon>Tremellales</taxon>
        <taxon>Cryptococcaceae</taxon>
        <taxon>Cryptococcus</taxon>
    </lineage>
</organism>
<evidence type="ECO:0000313" key="3">
    <source>
        <dbReference type="EMBL" id="ODN82811.1"/>
    </source>
</evidence>
<protein>
    <recommendedName>
        <fullName evidence="2">Protein CPL1-like domain-containing protein</fullName>
    </recommendedName>
</protein>
<dbReference type="Pfam" id="PF21671">
    <property type="entry name" value="CPL1-like"/>
    <property type="match status" value="1"/>
</dbReference>
<evidence type="ECO:0000256" key="1">
    <source>
        <dbReference type="SAM" id="SignalP"/>
    </source>
</evidence>
<dbReference type="InterPro" id="IPR048661">
    <property type="entry name" value="CPL1-like"/>
</dbReference>
<dbReference type="AlphaFoldDB" id="A0A1E3I4R1"/>